<dbReference type="Gene3D" id="3.30.260.10">
    <property type="entry name" value="TCP-1-like chaperonin intermediate domain"/>
    <property type="match status" value="1"/>
</dbReference>
<dbReference type="EMBL" id="KU595515">
    <property type="protein sequence ID" value="AQM32681.1"/>
    <property type="molecule type" value="Genomic_DNA"/>
</dbReference>
<name>A0A240F7B0_9VIRU</name>
<dbReference type="NCBIfam" id="NF000592">
    <property type="entry name" value="PRK00013.1"/>
    <property type="match status" value="1"/>
</dbReference>
<dbReference type="Pfam" id="PF00118">
    <property type="entry name" value="Cpn60_TCP1"/>
    <property type="match status" value="1"/>
</dbReference>
<dbReference type="GO" id="GO:0140662">
    <property type="term" value="F:ATP-dependent protein folding chaperone"/>
    <property type="evidence" value="ECO:0007669"/>
    <property type="project" value="InterPro"/>
</dbReference>
<dbReference type="SUPFAM" id="SSF54849">
    <property type="entry name" value="GroEL-intermediate domain like"/>
    <property type="match status" value="1"/>
</dbReference>
<dbReference type="PANTHER" id="PTHR45633">
    <property type="entry name" value="60 KDA HEAT SHOCK PROTEIN, MITOCHONDRIAL"/>
    <property type="match status" value="1"/>
</dbReference>
<sequence length="520" mass="56123">MEYNNPSLLIKELNFGEDAKSKITAGVTKLASAVKLTLGASGKCVVYEDARGNPVITKDGVTVAESVVLYDPVENIGATLIKEAAKNTVKEAGDGTTTATVLAESLLNTVNSPRFKGCTTRDLRNGVYSGLEKVNDYLNSVKIDVNDDMLQHVAAISCNNDNELGDIIAEAYKTVGKDGVVLMEESETEETYVEIVDGVQIDCGLTSPNFVTNKDKHKCELDNPLVFICMSEIPNVRKIQGILEYAIKNNRALLIVAPVAQPVKATLMMNKVKGNIKVNIIDLPGFGPTKKDTCEDLAILTGATVMNEELGDDLDLVKPDCLGEAEFATTEDRTTVITTIEDLNEDISERIDSVAKMVADEKNGYIKKKLEQRLSMLSGSVGIIRVGADSKVELKEKKDRIEDAIYATKAALKEGIVPGGGIALLNASQNVEAESEGEKLLLESIRSPFKTIMYNAGFEALGYPEESGKGVNVVTGNEVSMIEEGIIDPVLVTKSALKNAVSVVMTIVSAVLYNFKRKSR</sequence>
<comment type="similarity">
    <text evidence="1">Belongs to the chaperonin (HSP60) family.</text>
</comment>
<dbReference type="FunFam" id="3.50.7.10:FF:000001">
    <property type="entry name" value="60 kDa chaperonin"/>
    <property type="match status" value="1"/>
</dbReference>
<dbReference type="GO" id="GO:0042026">
    <property type="term" value="P:protein refolding"/>
    <property type="evidence" value="ECO:0007669"/>
    <property type="project" value="InterPro"/>
</dbReference>
<accession>A0A240F7B0</accession>
<dbReference type="PRINTS" id="PR00298">
    <property type="entry name" value="CHAPERONIN60"/>
</dbReference>
<keyword evidence="2" id="KW-0143">Chaperone</keyword>
<organism evidence="3">
    <name type="scientific">uncultured virus</name>
    <dbReference type="NCBI Taxonomy" id="340016"/>
    <lineage>
        <taxon>Viruses</taxon>
        <taxon>environmental samples</taxon>
    </lineage>
</organism>
<dbReference type="InterPro" id="IPR027410">
    <property type="entry name" value="TCP-1-like_intermed_sf"/>
</dbReference>
<dbReference type="NCBIfam" id="NF009487">
    <property type="entry name" value="PRK12849.1"/>
    <property type="match status" value="1"/>
</dbReference>
<dbReference type="SUPFAM" id="SSF52029">
    <property type="entry name" value="GroEL apical domain-like"/>
    <property type="match status" value="1"/>
</dbReference>
<dbReference type="Gene3D" id="3.50.7.10">
    <property type="entry name" value="GroEL"/>
    <property type="match status" value="1"/>
</dbReference>
<dbReference type="InterPro" id="IPR027413">
    <property type="entry name" value="GROEL-like_equatorial_sf"/>
</dbReference>
<evidence type="ECO:0000256" key="2">
    <source>
        <dbReference type="ARBA" id="ARBA00023186"/>
    </source>
</evidence>
<gene>
    <name evidence="3" type="primary">GroEL</name>
</gene>
<dbReference type="Gene3D" id="1.10.560.10">
    <property type="entry name" value="GroEL-like equatorial domain"/>
    <property type="match status" value="1"/>
</dbReference>
<dbReference type="InterPro" id="IPR027409">
    <property type="entry name" value="GroEL-like_apical_dom_sf"/>
</dbReference>
<reference evidence="3" key="1">
    <citation type="journal article" date="2017" name="ISME J.">
        <title>Novel chaperonins are prevalent in the virioplankton and demonstrate links to viral biology and ecology.</title>
        <authorList>
            <person name="Marine R.L."/>
            <person name="Nasko D.J."/>
            <person name="Wray J."/>
            <person name="Polson S.W."/>
            <person name="Wommack K.E."/>
        </authorList>
    </citation>
    <scope>NUCLEOTIDE SEQUENCE</scope>
</reference>
<dbReference type="SUPFAM" id="SSF48592">
    <property type="entry name" value="GroEL equatorial domain-like"/>
    <property type="match status" value="1"/>
</dbReference>
<protein>
    <submittedName>
        <fullName evidence="3">Chaperonin GroEL</fullName>
    </submittedName>
</protein>
<evidence type="ECO:0000313" key="3">
    <source>
        <dbReference type="EMBL" id="AQM32681.1"/>
    </source>
</evidence>
<dbReference type="GO" id="GO:0005524">
    <property type="term" value="F:ATP binding"/>
    <property type="evidence" value="ECO:0007669"/>
    <property type="project" value="InterPro"/>
</dbReference>
<dbReference type="InterPro" id="IPR002423">
    <property type="entry name" value="Cpn60/GroEL/TCP-1"/>
</dbReference>
<dbReference type="InterPro" id="IPR001844">
    <property type="entry name" value="Cpn60/GroEL"/>
</dbReference>
<evidence type="ECO:0000256" key="1">
    <source>
        <dbReference type="ARBA" id="ARBA00006607"/>
    </source>
</evidence>
<proteinExistence type="inferred from homology"/>